<protein>
    <recommendedName>
        <fullName evidence="2">PRD domain-containing protein</fullName>
    </recommendedName>
</protein>
<dbReference type="GO" id="GO:0006355">
    <property type="term" value="P:regulation of DNA-templated transcription"/>
    <property type="evidence" value="ECO:0007669"/>
    <property type="project" value="InterPro"/>
</dbReference>
<comment type="caution">
    <text evidence="3">The sequence shown here is derived from an EMBL/GenBank/DDBJ whole genome shotgun (WGS) entry which is preliminary data.</text>
</comment>
<name>A0A095X647_9FIRM</name>
<reference evidence="3 4" key="1">
    <citation type="submission" date="2014-07" db="EMBL/GenBank/DDBJ databases">
        <authorList>
            <person name="McCorrison J."/>
            <person name="Sanka R."/>
            <person name="Torralba M."/>
            <person name="Gillis M."/>
            <person name="Haft D.H."/>
            <person name="Methe B."/>
            <person name="Sutton G."/>
            <person name="Nelson K.E."/>
        </authorList>
    </citation>
    <scope>NUCLEOTIDE SEQUENCE [LARGE SCALE GENOMIC DNA]</scope>
    <source>
        <strain evidence="3 4">S7-1-13</strain>
    </source>
</reference>
<dbReference type="Pfam" id="PF00874">
    <property type="entry name" value="PRD"/>
    <property type="match status" value="2"/>
</dbReference>
<evidence type="ECO:0000313" key="4">
    <source>
        <dbReference type="Proteomes" id="UP000029579"/>
    </source>
</evidence>
<dbReference type="SMART" id="SM01061">
    <property type="entry name" value="CAT_RBD"/>
    <property type="match status" value="1"/>
</dbReference>
<dbReference type="RefSeq" id="WP_037326039.1">
    <property type="nucleotide sequence ID" value="NZ_JRMW01000014.1"/>
</dbReference>
<dbReference type="NCBIfam" id="NF046042">
    <property type="entry name" value="LicT"/>
    <property type="match status" value="1"/>
</dbReference>
<dbReference type="AlphaFoldDB" id="A0A095X647"/>
<evidence type="ECO:0000313" key="3">
    <source>
        <dbReference type="EMBL" id="KGF05560.1"/>
    </source>
</evidence>
<dbReference type="Pfam" id="PF03123">
    <property type="entry name" value="CAT_RBD"/>
    <property type="match status" value="1"/>
</dbReference>
<dbReference type="PANTHER" id="PTHR30185:SF15">
    <property type="entry name" value="CRYPTIC BETA-GLUCOSIDE BGL OPERON ANTITERMINATOR"/>
    <property type="match status" value="1"/>
</dbReference>
<dbReference type="Proteomes" id="UP000029579">
    <property type="component" value="Unassembled WGS sequence"/>
</dbReference>
<dbReference type="InterPro" id="IPR050661">
    <property type="entry name" value="BglG_antiterminators"/>
</dbReference>
<dbReference type="SUPFAM" id="SSF63520">
    <property type="entry name" value="PTS-regulatory domain, PRD"/>
    <property type="match status" value="2"/>
</dbReference>
<dbReference type="InterPro" id="IPR011608">
    <property type="entry name" value="PRD"/>
</dbReference>
<dbReference type="PANTHER" id="PTHR30185">
    <property type="entry name" value="CRYPTIC BETA-GLUCOSIDE BGL OPERON ANTITERMINATOR"/>
    <property type="match status" value="1"/>
</dbReference>
<evidence type="ECO:0000256" key="1">
    <source>
        <dbReference type="ARBA" id="ARBA00022737"/>
    </source>
</evidence>
<dbReference type="SUPFAM" id="SSF50151">
    <property type="entry name" value="SacY-like RNA-binding domain"/>
    <property type="match status" value="1"/>
</dbReference>
<evidence type="ECO:0000259" key="2">
    <source>
        <dbReference type="PROSITE" id="PS51372"/>
    </source>
</evidence>
<dbReference type="OrthoDB" id="9813552at2"/>
<gene>
    <name evidence="3" type="ORF">HMPREF1630_00575</name>
</gene>
<organism evidence="3 4">
    <name type="scientific">Anaerococcus lactolyticus S7-1-13</name>
    <dbReference type="NCBI Taxonomy" id="1284686"/>
    <lineage>
        <taxon>Bacteria</taxon>
        <taxon>Bacillati</taxon>
        <taxon>Bacillota</taxon>
        <taxon>Tissierellia</taxon>
        <taxon>Tissierellales</taxon>
        <taxon>Peptoniphilaceae</taxon>
        <taxon>Anaerococcus</taxon>
    </lineage>
</organism>
<dbReference type="InterPro" id="IPR036650">
    <property type="entry name" value="CAT_RNA-bd_dom_sf"/>
</dbReference>
<dbReference type="PROSITE" id="PS51372">
    <property type="entry name" value="PRD_2"/>
    <property type="match status" value="2"/>
</dbReference>
<dbReference type="EMBL" id="JRMW01000014">
    <property type="protein sequence ID" value="KGF05560.1"/>
    <property type="molecule type" value="Genomic_DNA"/>
</dbReference>
<feature type="domain" description="PRD" evidence="2">
    <location>
        <begin position="64"/>
        <end position="169"/>
    </location>
</feature>
<dbReference type="Gene3D" id="2.30.24.10">
    <property type="entry name" value="CAT RNA-binding domain"/>
    <property type="match status" value="1"/>
</dbReference>
<feature type="domain" description="PRD" evidence="2">
    <location>
        <begin position="170"/>
        <end position="280"/>
    </location>
</feature>
<dbReference type="GO" id="GO:0003723">
    <property type="term" value="F:RNA binding"/>
    <property type="evidence" value="ECO:0007669"/>
    <property type="project" value="InterPro"/>
</dbReference>
<dbReference type="Gene3D" id="1.10.1790.10">
    <property type="entry name" value="PRD domain"/>
    <property type="match status" value="2"/>
</dbReference>
<keyword evidence="1" id="KW-0677">Repeat</keyword>
<proteinExistence type="predicted"/>
<dbReference type="eggNOG" id="COG3711">
    <property type="taxonomic scope" value="Bacteria"/>
</dbReference>
<accession>A0A095X647</accession>
<dbReference type="InterPro" id="IPR036634">
    <property type="entry name" value="PRD_sf"/>
</dbReference>
<dbReference type="InterPro" id="IPR004341">
    <property type="entry name" value="CAT_RNA-bd_dom"/>
</dbReference>
<sequence>MIVGKVINNNVISVIENNVEKIIMGRGIGFKKKKGDIVEENKIEKIFIIENEFNAIKFKELMANIPMDCMLIADDIIIHAKKNLKRKFSDLLYINLADHIDAAINRVEEGITIKNLLIIDVKRFYPEEFELGKYGLNIINNKFGVSLPEDEAGFIALHIVNAEEKYEDKNEVIKMFEIIHLIEDIVRNEYNVIFDESNVYYFRFLTHLKFFAERLLSKGKYNSEKNLDYDLFDTVIKKYKEANRCVGVIKNVLNDMYGYDISVEEEMYLTLHVQRLISLT</sequence>